<sequence>MKTIKSNVVWITGASMGIGKALALELANRGHTVIASARSRDKLSVLVEESRPLSGAIHAYPLDVTCQQAVNDVVIAIQNDFPTIDQAVLNAGTFLPMPGSRFRADVIKQQFDLNVFGVSYCLEALIPIMKQQKHGVLAINASLAGYRGLPKSAAYGATKAALINMAECLKLDLDPYGIDVKVINPGFVKTPLTDKNDFTMPFLMESEQAARIISNGLASNKFEIRFPAVFAGIMGFLRRLPYRCYFALVKRVRI</sequence>
<evidence type="ECO:0000256" key="1">
    <source>
        <dbReference type="ARBA" id="ARBA00006484"/>
    </source>
</evidence>
<organism evidence="3 4">
    <name type="scientific">Endozoicomonas lisbonensis</name>
    <dbReference type="NCBI Taxonomy" id="3120522"/>
    <lineage>
        <taxon>Bacteria</taxon>
        <taxon>Pseudomonadati</taxon>
        <taxon>Pseudomonadota</taxon>
        <taxon>Gammaproteobacteria</taxon>
        <taxon>Oceanospirillales</taxon>
        <taxon>Endozoicomonadaceae</taxon>
        <taxon>Endozoicomonas</taxon>
    </lineage>
</organism>
<dbReference type="Gene3D" id="3.40.50.720">
    <property type="entry name" value="NAD(P)-binding Rossmann-like Domain"/>
    <property type="match status" value="1"/>
</dbReference>
<comment type="caution">
    <text evidence="3">The sequence shown here is derived from an EMBL/GenBank/DDBJ whole genome shotgun (WGS) entry which is preliminary data.</text>
</comment>
<dbReference type="PRINTS" id="PR00081">
    <property type="entry name" value="GDHRDH"/>
</dbReference>
<evidence type="ECO:0000313" key="3">
    <source>
        <dbReference type="EMBL" id="MET4756093.1"/>
    </source>
</evidence>
<dbReference type="InterPro" id="IPR002347">
    <property type="entry name" value="SDR_fam"/>
</dbReference>
<dbReference type="SUPFAM" id="SSF51735">
    <property type="entry name" value="NAD(P)-binding Rossmann-fold domains"/>
    <property type="match status" value="1"/>
</dbReference>
<dbReference type="InterPro" id="IPR036291">
    <property type="entry name" value="NAD(P)-bd_dom_sf"/>
</dbReference>
<dbReference type="RefSeq" id="WP_354010455.1">
    <property type="nucleotide sequence ID" value="NZ_JBEWTA010000001.1"/>
</dbReference>
<keyword evidence="4" id="KW-1185">Reference proteome</keyword>
<gene>
    <name evidence="3" type="ORF">V5J35_001285</name>
</gene>
<protein>
    <submittedName>
        <fullName evidence="3">Short-subunit dehydrogenase</fullName>
    </submittedName>
</protein>
<dbReference type="Pfam" id="PF00106">
    <property type="entry name" value="adh_short"/>
    <property type="match status" value="1"/>
</dbReference>
<proteinExistence type="inferred from homology"/>
<dbReference type="PANTHER" id="PTHR44196">
    <property type="entry name" value="DEHYDROGENASE/REDUCTASE SDR FAMILY MEMBER 7B"/>
    <property type="match status" value="1"/>
</dbReference>
<accession>A0ABV2SEA2</accession>
<dbReference type="EMBL" id="JBEWTB010000002">
    <property type="protein sequence ID" value="MET4756093.1"/>
    <property type="molecule type" value="Genomic_DNA"/>
</dbReference>
<evidence type="ECO:0000256" key="2">
    <source>
        <dbReference type="ARBA" id="ARBA00023002"/>
    </source>
</evidence>
<evidence type="ECO:0000313" key="4">
    <source>
        <dbReference type="Proteomes" id="UP001549366"/>
    </source>
</evidence>
<reference evidence="3 4" key="1">
    <citation type="submission" date="2024-06" db="EMBL/GenBank/DDBJ databases">
        <title>Genomic Encyclopedia of Type Strains, Phase V (KMG-V): Genome sequencing to study the core and pangenomes of soil and plant-associated prokaryotes.</title>
        <authorList>
            <person name="Whitman W."/>
        </authorList>
    </citation>
    <scope>NUCLEOTIDE SEQUENCE [LARGE SCALE GENOMIC DNA]</scope>
    <source>
        <strain evidence="3 4">NE40</strain>
    </source>
</reference>
<dbReference type="PANTHER" id="PTHR44196:SF1">
    <property type="entry name" value="DEHYDROGENASE_REDUCTASE SDR FAMILY MEMBER 7B"/>
    <property type="match status" value="1"/>
</dbReference>
<keyword evidence="2" id="KW-0560">Oxidoreductase</keyword>
<name>A0ABV2SEA2_9GAMM</name>
<comment type="similarity">
    <text evidence="1">Belongs to the short-chain dehydrogenases/reductases (SDR) family.</text>
</comment>
<dbReference type="Proteomes" id="UP001549366">
    <property type="component" value="Unassembled WGS sequence"/>
</dbReference>